<dbReference type="InterPro" id="IPR004532">
    <property type="entry name" value="Phe-tRNA-ligase_IIc_bsu_bact"/>
</dbReference>
<dbReference type="SUPFAM" id="SSF54991">
    <property type="entry name" value="Anticodon-binding domain of PheRS"/>
    <property type="match status" value="1"/>
</dbReference>
<feature type="binding site" evidence="15">
    <location>
        <position position="471"/>
    </location>
    <ligand>
        <name>Mg(2+)</name>
        <dbReference type="ChEBI" id="CHEBI:18420"/>
        <note>shared with alpha subunit</note>
    </ligand>
</feature>
<feature type="domain" description="TRNA-binding" evidence="17">
    <location>
        <begin position="40"/>
        <end position="154"/>
    </location>
</feature>
<dbReference type="Proteomes" id="UP000284219">
    <property type="component" value="Unassembled WGS sequence"/>
</dbReference>
<evidence type="ECO:0000259" key="18">
    <source>
        <dbReference type="PROSITE" id="PS51447"/>
    </source>
</evidence>
<dbReference type="Gene3D" id="3.30.70.380">
    <property type="entry name" value="Ferrodoxin-fold anticodon-binding domain"/>
    <property type="match status" value="1"/>
</dbReference>
<dbReference type="SUPFAM" id="SSF55681">
    <property type="entry name" value="Class II aaRS and biotin synthetases"/>
    <property type="match status" value="1"/>
</dbReference>
<dbReference type="InterPro" id="IPR036690">
    <property type="entry name" value="Fdx_antiC-bd_sf"/>
</dbReference>
<evidence type="ECO:0000259" key="19">
    <source>
        <dbReference type="PROSITE" id="PS51483"/>
    </source>
</evidence>
<keyword evidence="21" id="KW-1185">Reference proteome</keyword>
<dbReference type="Pfam" id="PF03484">
    <property type="entry name" value="B5"/>
    <property type="match status" value="1"/>
</dbReference>
<evidence type="ECO:0000256" key="12">
    <source>
        <dbReference type="ARBA" id="ARBA00022917"/>
    </source>
</evidence>
<dbReference type="InterPro" id="IPR041616">
    <property type="entry name" value="PheRS_beta_core"/>
</dbReference>
<feature type="domain" description="B5" evidence="19">
    <location>
        <begin position="408"/>
        <end position="483"/>
    </location>
</feature>
<gene>
    <name evidence="15" type="primary">pheT</name>
    <name evidence="20" type="ORF">BEP19_05150</name>
</gene>
<evidence type="ECO:0000256" key="14">
    <source>
        <dbReference type="ARBA" id="ARBA00049255"/>
    </source>
</evidence>
<evidence type="ECO:0000256" key="15">
    <source>
        <dbReference type="HAMAP-Rule" id="MF_00283"/>
    </source>
</evidence>
<evidence type="ECO:0000256" key="8">
    <source>
        <dbReference type="ARBA" id="ARBA00022741"/>
    </source>
</evidence>
<keyword evidence="12 15" id="KW-0648">Protein biosynthesis</keyword>
<dbReference type="NCBIfam" id="NF045760">
    <property type="entry name" value="YtpR"/>
    <property type="match status" value="1"/>
</dbReference>
<dbReference type="CDD" id="cd02796">
    <property type="entry name" value="tRNA_bind_bactPheRS"/>
    <property type="match status" value="1"/>
</dbReference>
<keyword evidence="6 15" id="KW-0436">Ligase</keyword>
<dbReference type="FunFam" id="3.50.40.10:FF:000001">
    <property type="entry name" value="Phenylalanine--tRNA ligase beta subunit"/>
    <property type="match status" value="1"/>
</dbReference>
<dbReference type="PANTHER" id="PTHR10947:SF0">
    <property type="entry name" value="PHENYLALANINE--TRNA LIGASE BETA SUBUNIT"/>
    <property type="match status" value="1"/>
</dbReference>
<dbReference type="InterPro" id="IPR033714">
    <property type="entry name" value="tRNA_bind_bactPheRS"/>
</dbReference>
<dbReference type="FunFam" id="2.40.50.140:FF:000045">
    <property type="entry name" value="Phenylalanine--tRNA ligase beta subunit"/>
    <property type="match status" value="1"/>
</dbReference>
<keyword evidence="10 15" id="KW-0460">Magnesium</keyword>
<proteinExistence type="inferred from homology"/>
<sequence>MRLSFNWLKEYVDLSGITPEELAERLTRSGVEVEAVEQRNQGVSQIVVGHVLEKSKHPDADKLSVCQVDVGDERLQIVCGAENVDAGQRVVVSKVGAVLPGGLKIKKAKLRGVESKGMICSAKELGINDKLLSKSQQDGIMVLANDSEIGADALAYLGLDDTVLELELTPNRSDCLSMIGVAYEVAAILGREVNLPRLDPPENGQSIEGQVAVSIAASEQCANYSARLITDIQLGPSPQWMQNRLMAAGIRPINNIVDITNYVMLEQGQPLHAFDYEKVRNGQIVVRLAEQGEKFVTLDEIEHQLDDEMLLITDGEKPIALAGVMGGANSEVSEQTTTILLESALFSGVSVRKTSKKLNMRSEASLRFEKEVDPEGAHKALDRAALLMAELAQGVVAKGIAKDETKPHHRITVTLRQDRLNAALGTSLTLSETEAILHRLKFAFEMNKGVFEVEIPSRRQDITREVDLVEEVARLHGYDHIPTSLPTGPTTRGRLTDYQAWLRDARNVLVGAGLYEVSTYSFTNEQIMYDFAPLHEDTEGILLNMPMSEERGRLRVNLLPHLLETTAYNKNRQTHDVAIFEIGRVFISNEAQLTRLPQESLVVAGLMTGDYPTEHWTQQAQPVDFYTIKGTVEVLLEQLGVTGAAYEGTSDLIGMHPGRTASIAVGDVSVGYVGQVHPALQKKYDIDESYVFYLDLEKLYTLRARLGQYQLLPRYPANTRDMSILVDESIPASHIKQLIRAQGGSILENVELFDVYTGDKIAKDKKSLAFALIYRKPEGTLTDEEVNEAHERIVAALATTYQAELRS</sequence>
<feature type="binding site" evidence="15">
    <location>
        <position position="470"/>
    </location>
    <ligand>
        <name>Mg(2+)</name>
        <dbReference type="ChEBI" id="CHEBI:18420"/>
        <note>shared with alpha subunit</note>
    </ligand>
</feature>
<dbReference type="FunFam" id="3.30.56.10:FF:000002">
    <property type="entry name" value="Phenylalanine--tRNA ligase beta subunit"/>
    <property type="match status" value="1"/>
</dbReference>
<dbReference type="InterPro" id="IPR045060">
    <property type="entry name" value="Phe-tRNA-ligase_IIc_bsu"/>
</dbReference>
<keyword evidence="8 15" id="KW-0547">Nucleotide-binding</keyword>
<dbReference type="SMART" id="SM00873">
    <property type="entry name" value="B3_4"/>
    <property type="match status" value="1"/>
</dbReference>
<organism evidence="20 21">
    <name type="scientific">Ammoniphilus oxalaticus</name>
    <dbReference type="NCBI Taxonomy" id="66863"/>
    <lineage>
        <taxon>Bacteria</taxon>
        <taxon>Bacillati</taxon>
        <taxon>Bacillota</taxon>
        <taxon>Bacilli</taxon>
        <taxon>Bacillales</taxon>
        <taxon>Paenibacillaceae</taxon>
        <taxon>Aneurinibacillus group</taxon>
        <taxon>Ammoniphilus</taxon>
    </lineage>
</organism>
<keyword evidence="13 15" id="KW-0030">Aminoacyl-tRNA synthetase</keyword>
<evidence type="ECO:0000256" key="9">
    <source>
        <dbReference type="ARBA" id="ARBA00022840"/>
    </source>
</evidence>
<dbReference type="FunFam" id="3.30.930.10:FF:000022">
    <property type="entry name" value="Phenylalanine--tRNA ligase beta subunit"/>
    <property type="match status" value="1"/>
</dbReference>
<name>A0A419SIS3_9BACL</name>
<dbReference type="SMART" id="SM00896">
    <property type="entry name" value="FDX-ACB"/>
    <property type="match status" value="1"/>
</dbReference>
<comment type="subcellular location">
    <subcellularLocation>
        <location evidence="1 15">Cytoplasm</location>
    </subcellularLocation>
</comment>
<keyword evidence="5 16" id="KW-0820">tRNA-binding</keyword>
<evidence type="ECO:0000256" key="10">
    <source>
        <dbReference type="ARBA" id="ARBA00022842"/>
    </source>
</evidence>
<comment type="cofactor">
    <cofactor evidence="15">
        <name>Mg(2+)</name>
        <dbReference type="ChEBI" id="CHEBI:18420"/>
    </cofactor>
    <text evidence="15">Binds 2 magnesium ions per tetramer.</text>
</comment>
<dbReference type="InterPro" id="IPR005121">
    <property type="entry name" value="Fdx_antiC-bd"/>
</dbReference>
<dbReference type="GO" id="GO:0000049">
    <property type="term" value="F:tRNA binding"/>
    <property type="evidence" value="ECO:0007669"/>
    <property type="project" value="UniProtKB-UniRule"/>
</dbReference>
<evidence type="ECO:0000256" key="11">
    <source>
        <dbReference type="ARBA" id="ARBA00022884"/>
    </source>
</evidence>
<dbReference type="PROSITE" id="PS50886">
    <property type="entry name" value="TRBD"/>
    <property type="match status" value="1"/>
</dbReference>
<dbReference type="InterPro" id="IPR002547">
    <property type="entry name" value="tRNA-bd_dom"/>
</dbReference>
<dbReference type="SUPFAM" id="SSF50249">
    <property type="entry name" value="Nucleic acid-binding proteins"/>
    <property type="match status" value="1"/>
</dbReference>
<evidence type="ECO:0000313" key="20">
    <source>
        <dbReference type="EMBL" id="RKD23818.1"/>
    </source>
</evidence>
<comment type="catalytic activity">
    <reaction evidence="14 15">
        <text>tRNA(Phe) + L-phenylalanine + ATP = L-phenylalanyl-tRNA(Phe) + AMP + diphosphate + H(+)</text>
        <dbReference type="Rhea" id="RHEA:19413"/>
        <dbReference type="Rhea" id="RHEA-COMP:9668"/>
        <dbReference type="Rhea" id="RHEA-COMP:9699"/>
        <dbReference type="ChEBI" id="CHEBI:15378"/>
        <dbReference type="ChEBI" id="CHEBI:30616"/>
        <dbReference type="ChEBI" id="CHEBI:33019"/>
        <dbReference type="ChEBI" id="CHEBI:58095"/>
        <dbReference type="ChEBI" id="CHEBI:78442"/>
        <dbReference type="ChEBI" id="CHEBI:78531"/>
        <dbReference type="ChEBI" id="CHEBI:456215"/>
        <dbReference type="EC" id="6.1.1.20"/>
    </reaction>
</comment>
<evidence type="ECO:0000259" key="17">
    <source>
        <dbReference type="PROSITE" id="PS50886"/>
    </source>
</evidence>
<keyword evidence="4 15" id="KW-0963">Cytoplasm</keyword>
<evidence type="ECO:0000256" key="3">
    <source>
        <dbReference type="ARBA" id="ARBA00011209"/>
    </source>
</evidence>
<evidence type="ECO:0000256" key="13">
    <source>
        <dbReference type="ARBA" id="ARBA00023146"/>
    </source>
</evidence>
<evidence type="ECO:0000313" key="21">
    <source>
        <dbReference type="Proteomes" id="UP000284219"/>
    </source>
</evidence>
<reference evidence="20 21" key="1">
    <citation type="submission" date="2016-08" db="EMBL/GenBank/DDBJ databases">
        <title>Novel Firmicute Genomes.</title>
        <authorList>
            <person name="Poppleton D.I."/>
            <person name="Gribaldo S."/>
        </authorList>
    </citation>
    <scope>NUCLEOTIDE SEQUENCE [LARGE SCALE GENOMIC DNA]</scope>
    <source>
        <strain evidence="20 21">RAOx-1</strain>
    </source>
</reference>
<evidence type="ECO:0000256" key="5">
    <source>
        <dbReference type="ARBA" id="ARBA00022555"/>
    </source>
</evidence>
<comment type="subunit">
    <text evidence="3 15">Tetramer of two alpha and two beta subunits.</text>
</comment>
<dbReference type="InterPro" id="IPR012340">
    <property type="entry name" value="NA-bd_OB-fold"/>
</dbReference>
<dbReference type="GO" id="GO:0004826">
    <property type="term" value="F:phenylalanine-tRNA ligase activity"/>
    <property type="evidence" value="ECO:0007669"/>
    <property type="project" value="UniProtKB-UniRule"/>
</dbReference>
<dbReference type="GO" id="GO:0005524">
    <property type="term" value="F:ATP binding"/>
    <property type="evidence" value="ECO:0007669"/>
    <property type="project" value="UniProtKB-UniRule"/>
</dbReference>
<dbReference type="Gene3D" id="3.30.930.10">
    <property type="entry name" value="Bira Bifunctional Protein, Domain 2"/>
    <property type="match status" value="1"/>
</dbReference>
<dbReference type="HAMAP" id="MF_00283">
    <property type="entry name" value="Phe_tRNA_synth_beta1"/>
    <property type="match status" value="1"/>
</dbReference>
<accession>A0A419SIS3</accession>
<dbReference type="GO" id="GO:0140096">
    <property type="term" value="F:catalytic activity, acting on a protein"/>
    <property type="evidence" value="ECO:0007669"/>
    <property type="project" value="UniProtKB-ARBA"/>
</dbReference>
<dbReference type="Gene3D" id="2.40.50.140">
    <property type="entry name" value="Nucleic acid-binding proteins"/>
    <property type="match status" value="1"/>
</dbReference>
<dbReference type="InterPro" id="IPR009061">
    <property type="entry name" value="DNA-bd_dom_put_sf"/>
</dbReference>
<dbReference type="InterPro" id="IPR045864">
    <property type="entry name" value="aa-tRNA-synth_II/BPL/LPL"/>
</dbReference>
<dbReference type="Pfam" id="PF03483">
    <property type="entry name" value="B3_4"/>
    <property type="match status" value="1"/>
</dbReference>
<dbReference type="Gene3D" id="3.50.40.10">
    <property type="entry name" value="Phenylalanyl-trna Synthetase, Chain B, domain 3"/>
    <property type="match status" value="1"/>
</dbReference>
<dbReference type="InterPro" id="IPR020825">
    <property type="entry name" value="Phe-tRNA_synthase-like_B3/B4"/>
</dbReference>
<dbReference type="EMBL" id="MCHY01000008">
    <property type="protein sequence ID" value="RKD23818.1"/>
    <property type="molecule type" value="Genomic_DNA"/>
</dbReference>
<dbReference type="AlphaFoldDB" id="A0A419SIS3"/>
<dbReference type="GO" id="GO:0006432">
    <property type="term" value="P:phenylalanyl-tRNA aminoacylation"/>
    <property type="evidence" value="ECO:0007669"/>
    <property type="project" value="UniProtKB-UniRule"/>
</dbReference>
<evidence type="ECO:0000256" key="2">
    <source>
        <dbReference type="ARBA" id="ARBA00008653"/>
    </source>
</evidence>
<dbReference type="GO" id="GO:0016740">
    <property type="term" value="F:transferase activity"/>
    <property type="evidence" value="ECO:0007669"/>
    <property type="project" value="UniProtKB-ARBA"/>
</dbReference>
<evidence type="ECO:0000256" key="16">
    <source>
        <dbReference type="PROSITE-ProRule" id="PRU00209"/>
    </source>
</evidence>
<feature type="domain" description="FDX-ACB" evidence="18">
    <location>
        <begin position="713"/>
        <end position="806"/>
    </location>
</feature>
<dbReference type="Gene3D" id="3.30.56.10">
    <property type="match status" value="2"/>
</dbReference>
<dbReference type="Pfam" id="PF03147">
    <property type="entry name" value="FDX-ACB"/>
    <property type="match status" value="1"/>
</dbReference>
<dbReference type="NCBIfam" id="TIGR00472">
    <property type="entry name" value="pheT_bact"/>
    <property type="match status" value="1"/>
</dbReference>
<protein>
    <recommendedName>
        <fullName evidence="15">Phenylalanine--tRNA ligase beta subunit</fullName>
        <ecNumber evidence="15">6.1.1.20</ecNumber>
    </recommendedName>
    <alternativeName>
        <fullName evidence="15">Phenylalanyl-tRNA synthetase beta subunit</fullName>
        <shortName evidence="15">PheRS</shortName>
    </alternativeName>
</protein>
<dbReference type="OrthoDB" id="9805455at2"/>
<feature type="binding site" evidence="15">
    <location>
        <position position="467"/>
    </location>
    <ligand>
        <name>Mg(2+)</name>
        <dbReference type="ChEBI" id="CHEBI:18420"/>
        <note>shared with alpha subunit</note>
    </ligand>
</feature>
<dbReference type="SUPFAM" id="SSF56037">
    <property type="entry name" value="PheT/TilS domain"/>
    <property type="match status" value="1"/>
</dbReference>
<dbReference type="RefSeq" id="WP_120189045.1">
    <property type="nucleotide sequence ID" value="NZ_MCHY01000008.1"/>
</dbReference>
<comment type="caution">
    <text evidence="20">The sequence shown here is derived from an EMBL/GenBank/DDBJ whole genome shotgun (WGS) entry which is preliminary data.</text>
</comment>
<dbReference type="FunFam" id="3.30.70.380:FF:000001">
    <property type="entry name" value="Phenylalanine--tRNA ligase beta subunit"/>
    <property type="match status" value="1"/>
</dbReference>
<dbReference type="Pfam" id="PF17759">
    <property type="entry name" value="tRNA_synthFbeta"/>
    <property type="match status" value="1"/>
</dbReference>
<dbReference type="CDD" id="cd00769">
    <property type="entry name" value="PheRS_beta_core"/>
    <property type="match status" value="1"/>
</dbReference>
<evidence type="ECO:0000256" key="7">
    <source>
        <dbReference type="ARBA" id="ARBA00022723"/>
    </source>
</evidence>
<dbReference type="GO" id="GO:0000287">
    <property type="term" value="F:magnesium ion binding"/>
    <property type="evidence" value="ECO:0007669"/>
    <property type="project" value="UniProtKB-UniRule"/>
</dbReference>
<dbReference type="Pfam" id="PF01588">
    <property type="entry name" value="tRNA_bind"/>
    <property type="match status" value="1"/>
</dbReference>
<dbReference type="EC" id="6.1.1.20" evidence="15"/>
<dbReference type="PROSITE" id="PS51483">
    <property type="entry name" value="B5"/>
    <property type="match status" value="1"/>
</dbReference>
<dbReference type="SUPFAM" id="SSF46955">
    <property type="entry name" value="Putative DNA-binding domain"/>
    <property type="match status" value="1"/>
</dbReference>
<dbReference type="PANTHER" id="PTHR10947">
    <property type="entry name" value="PHENYLALANYL-TRNA SYNTHETASE BETA CHAIN AND LEUCINE-RICH REPEAT-CONTAINING PROTEIN 47"/>
    <property type="match status" value="1"/>
</dbReference>
<dbReference type="PROSITE" id="PS51447">
    <property type="entry name" value="FDX_ACB"/>
    <property type="match status" value="1"/>
</dbReference>
<comment type="similarity">
    <text evidence="2 15">Belongs to the phenylalanyl-tRNA synthetase beta subunit family. Type 1 subfamily.</text>
</comment>
<dbReference type="InterPro" id="IPR005146">
    <property type="entry name" value="B3/B4_tRNA-bd"/>
</dbReference>
<evidence type="ECO:0000256" key="4">
    <source>
        <dbReference type="ARBA" id="ARBA00022490"/>
    </source>
</evidence>
<keyword evidence="11 16" id="KW-0694">RNA-binding</keyword>
<keyword evidence="9 15" id="KW-0067">ATP-binding</keyword>
<dbReference type="GO" id="GO:0009328">
    <property type="term" value="C:phenylalanine-tRNA ligase complex"/>
    <property type="evidence" value="ECO:0007669"/>
    <property type="project" value="TreeGrafter"/>
</dbReference>
<keyword evidence="7 15" id="KW-0479">Metal-binding</keyword>
<evidence type="ECO:0000256" key="1">
    <source>
        <dbReference type="ARBA" id="ARBA00004496"/>
    </source>
</evidence>
<evidence type="ECO:0000256" key="6">
    <source>
        <dbReference type="ARBA" id="ARBA00022598"/>
    </source>
</evidence>
<dbReference type="SMART" id="SM00874">
    <property type="entry name" value="B5"/>
    <property type="match status" value="1"/>
</dbReference>
<dbReference type="InterPro" id="IPR005147">
    <property type="entry name" value="tRNA_synthase_B5-dom"/>
</dbReference>
<feature type="binding site" evidence="15">
    <location>
        <position position="461"/>
    </location>
    <ligand>
        <name>Mg(2+)</name>
        <dbReference type="ChEBI" id="CHEBI:18420"/>
        <note>shared with alpha subunit</note>
    </ligand>
</feature>